<feature type="transmembrane region" description="Helical" evidence="1">
    <location>
        <begin position="71"/>
        <end position="92"/>
    </location>
</feature>
<dbReference type="EMBL" id="JFCB01000005">
    <property type="protein sequence ID" value="KES07504.1"/>
    <property type="molecule type" value="Genomic_DNA"/>
</dbReference>
<evidence type="ECO:0000313" key="2">
    <source>
        <dbReference type="EMBL" id="KES07504.1"/>
    </source>
</evidence>
<comment type="caution">
    <text evidence="2">The sequence shown here is derived from an EMBL/GenBank/DDBJ whole genome shotgun (WGS) entry which is preliminary data.</text>
</comment>
<keyword evidence="3" id="KW-1185">Reference proteome</keyword>
<proteinExistence type="predicted"/>
<sequence length="127" mass="13411">MSHHHAAAPVSPVRRYRAERDPRARVAPAVAAALGALLAPAAVLFGGLSAMATDSCGPDHCSSALTTTLSVIYGTLSFGGVLSVCAWLACWLLPRTRRWSVPRIWLAGLSLLPWLVVLVLVFNLPAG</sequence>
<accession>A0A081XVD1</accession>
<dbReference type="STRING" id="55952.BU52_08530"/>
<feature type="transmembrane region" description="Helical" evidence="1">
    <location>
        <begin position="26"/>
        <end position="51"/>
    </location>
</feature>
<dbReference type="Proteomes" id="UP000028341">
    <property type="component" value="Unassembled WGS sequence"/>
</dbReference>
<keyword evidence="1" id="KW-0812">Transmembrane</keyword>
<dbReference type="RefSeq" id="WP_037930617.1">
    <property type="nucleotide sequence ID" value="NZ_JBFADL010000013.1"/>
</dbReference>
<keyword evidence="1" id="KW-1133">Transmembrane helix</keyword>
<gene>
    <name evidence="2" type="ORF">BU52_08530</name>
</gene>
<evidence type="ECO:0000313" key="3">
    <source>
        <dbReference type="Proteomes" id="UP000028341"/>
    </source>
</evidence>
<dbReference type="eggNOG" id="ENOG5030QYA">
    <property type="taxonomic scope" value="Bacteria"/>
</dbReference>
<dbReference type="AlphaFoldDB" id="A0A081XVD1"/>
<feature type="transmembrane region" description="Helical" evidence="1">
    <location>
        <begin position="104"/>
        <end position="124"/>
    </location>
</feature>
<organism evidence="2 3">
    <name type="scientific">Streptomyces toyocaensis</name>
    <dbReference type="NCBI Taxonomy" id="55952"/>
    <lineage>
        <taxon>Bacteria</taxon>
        <taxon>Bacillati</taxon>
        <taxon>Actinomycetota</taxon>
        <taxon>Actinomycetes</taxon>
        <taxon>Kitasatosporales</taxon>
        <taxon>Streptomycetaceae</taxon>
        <taxon>Streptomyces</taxon>
    </lineage>
</organism>
<reference evidence="2 3" key="1">
    <citation type="submission" date="2014-02" db="EMBL/GenBank/DDBJ databases">
        <title>The genome announcement of Streptomyces toyocaensis NRRL15009.</title>
        <authorList>
            <person name="Hong H.-J."/>
            <person name="Kwun M.J."/>
        </authorList>
    </citation>
    <scope>NUCLEOTIDE SEQUENCE [LARGE SCALE GENOMIC DNA]</scope>
    <source>
        <strain evidence="2 3">NRRL 15009</strain>
    </source>
</reference>
<name>A0A081XVD1_STRTO</name>
<protein>
    <submittedName>
        <fullName evidence="2">Uncharacterized protein</fullName>
    </submittedName>
</protein>
<keyword evidence="1" id="KW-0472">Membrane</keyword>
<dbReference type="OrthoDB" id="4286756at2"/>
<evidence type="ECO:0000256" key="1">
    <source>
        <dbReference type="SAM" id="Phobius"/>
    </source>
</evidence>